<evidence type="ECO:0000313" key="3">
    <source>
        <dbReference type="RefSeq" id="XP_052121359.1"/>
    </source>
</evidence>
<dbReference type="GeneID" id="113203051"/>
<dbReference type="Pfam" id="PF00651">
    <property type="entry name" value="BTB"/>
    <property type="match status" value="1"/>
</dbReference>
<accession>A0A9C6U1K0</accession>
<dbReference type="OrthoDB" id="684045at2759"/>
<dbReference type="Gene3D" id="3.30.710.10">
    <property type="entry name" value="Potassium Channel Kv1.1, Chain A"/>
    <property type="match status" value="1"/>
</dbReference>
<dbReference type="Proteomes" id="UP000504606">
    <property type="component" value="Unplaced"/>
</dbReference>
<sequence length="334" mass="37421">MSLEQSDRCKSTASGCVMLPLPSPNCSTKLPPFTSSDGLWSWTIDLHVVEVVQQDPNISGGYRIKVFCTATDQNDPSSERAVTWGGGVRFDELDYDSSCELSDGNRFLKKQYLMDRLVPFRNYLHEYGFSYNFHVIVTQSVPIPEHPKLSASGPARLSKSLCSLFNSGLMSDVKLCSEGHEIAAHRIILAARSEYFKVKFKPEWDGDSVAIDLPLPVLKEMINYIYTGDLGDDVDMIKLLIAADRYLVTDLCDEITERLPQSLVSQNKPAASVFCDLLKTSVILNSSPSLRSIALQFFKSHRDEVLQSKDWAEFQADNRQVAAESLLDMYNLPD</sequence>
<dbReference type="KEGG" id="foc:113203051"/>
<evidence type="ECO:0000259" key="1">
    <source>
        <dbReference type="PROSITE" id="PS50097"/>
    </source>
</evidence>
<dbReference type="InterPro" id="IPR000210">
    <property type="entry name" value="BTB/POZ_dom"/>
</dbReference>
<name>A0A9C6U1K0_FRAOC</name>
<dbReference type="RefSeq" id="XP_052121359.1">
    <property type="nucleotide sequence ID" value="XM_052265399.1"/>
</dbReference>
<evidence type="ECO:0000313" key="2">
    <source>
        <dbReference type="Proteomes" id="UP000504606"/>
    </source>
</evidence>
<organism evidence="2 3">
    <name type="scientific">Frankliniella occidentalis</name>
    <name type="common">Western flower thrips</name>
    <name type="synonym">Euthrips occidentalis</name>
    <dbReference type="NCBI Taxonomy" id="133901"/>
    <lineage>
        <taxon>Eukaryota</taxon>
        <taxon>Metazoa</taxon>
        <taxon>Ecdysozoa</taxon>
        <taxon>Arthropoda</taxon>
        <taxon>Hexapoda</taxon>
        <taxon>Insecta</taxon>
        <taxon>Pterygota</taxon>
        <taxon>Neoptera</taxon>
        <taxon>Paraneoptera</taxon>
        <taxon>Thysanoptera</taxon>
        <taxon>Terebrantia</taxon>
        <taxon>Thripoidea</taxon>
        <taxon>Thripidae</taxon>
        <taxon>Frankliniella</taxon>
    </lineage>
</organism>
<dbReference type="PANTHER" id="PTHR24413">
    <property type="entry name" value="SPECKLE-TYPE POZ PROTEIN"/>
    <property type="match status" value="1"/>
</dbReference>
<dbReference type="PROSITE" id="PS50097">
    <property type="entry name" value="BTB"/>
    <property type="match status" value="1"/>
</dbReference>
<proteinExistence type="predicted"/>
<dbReference type="CDD" id="cd18186">
    <property type="entry name" value="BTB_POZ_ZBTB_KLHL-like"/>
    <property type="match status" value="1"/>
</dbReference>
<gene>
    <name evidence="3" type="primary">LOC113203051</name>
</gene>
<dbReference type="SUPFAM" id="SSF54695">
    <property type="entry name" value="POZ domain"/>
    <property type="match status" value="1"/>
</dbReference>
<dbReference type="SMART" id="SM00225">
    <property type="entry name" value="BTB"/>
    <property type="match status" value="1"/>
</dbReference>
<protein>
    <submittedName>
        <fullName evidence="3">TD and POZ domain-containing protein 3-like</fullName>
    </submittedName>
</protein>
<keyword evidence="2" id="KW-1185">Reference proteome</keyword>
<dbReference type="InterPro" id="IPR011333">
    <property type="entry name" value="SKP1/BTB/POZ_sf"/>
</dbReference>
<dbReference type="AlphaFoldDB" id="A0A9C6U1K0"/>
<feature type="domain" description="BTB" evidence="1">
    <location>
        <begin position="171"/>
        <end position="230"/>
    </location>
</feature>
<reference evidence="3" key="1">
    <citation type="submission" date="2025-08" db="UniProtKB">
        <authorList>
            <consortium name="RefSeq"/>
        </authorList>
    </citation>
    <scope>IDENTIFICATION</scope>
    <source>
        <tissue evidence="3">Whole organism</tissue>
    </source>
</reference>